<accession>A0ABQ7K5S5</accession>
<evidence type="ECO:0000313" key="1">
    <source>
        <dbReference type="EMBL" id="KAG0291445.1"/>
    </source>
</evidence>
<evidence type="ECO:0000313" key="2">
    <source>
        <dbReference type="Proteomes" id="UP001194696"/>
    </source>
</evidence>
<organism evidence="1 2">
    <name type="scientific">Linnemannia gamsii</name>
    <dbReference type="NCBI Taxonomy" id="64522"/>
    <lineage>
        <taxon>Eukaryota</taxon>
        <taxon>Fungi</taxon>
        <taxon>Fungi incertae sedis</taxon>
        <taxon>Mucoromycota</taxon>
        <taxon>Mortierellomycotina</taxon>
        <taxon>Mortierellomycetes</taxon>
        <taxon>Mortierellales</taxon>
        <taxon>Mortierellaceae</taxon>
        <taxon>Linnemannia</taxon>
    </lineage>
</organism>
<dbReference type="EMBL" id="JAAAIM010000242">
    <property type="protein sequence ID" value="KAG0291445.1"/>
    <property type="molecule type" value="Genomic_DNA"/>
</dbReference>
<protein>
    <submittedName>
        <fullName evidence="1">Uncharacterized protein</fullName>
    </submittedName>
</protein>
<proteinExistence type="predicted"/>
<keyword evidence="2" id="KW-1185">Reference proteome</keyword>
<comment type="caution">
    <text evidence="1">The sequence shown here is derived from an EMBL/GenBank/DDBJ whole genome shotgun (WGS) entry which is preliminary data.</text>
</comment>
<reference evidence="1 2" key="1">
    <citation type="journal article" date="2020" name="Fungal Divers.">
        <title>Resolving the Mortierellaceae phylogeny through synthesis of multi-gene phylogenetics and phylogenomics.</title>
        <authorList>
            <person name="Vandepol N."/>
            <person name="Liber J."/>
            <person name="Desiro A."/>
            <person name="Na H."/>
            <person name="Kennedy M."/>
            <person name="Barry K."/>
            <person name="Grigoriev I.V."/>
            <person name="Miller A.N."/>
            <person name="O'Donnell K."/>
            <person name="Stajich J.E."/>
            <person name="Bonito G."/>
        </authorList>
    </citation>
    <scope>NUCLEOTIDE SEQUENCE [LARGE SCALE GENOMIC DNA]</scope>
    <source>
        <strain evidence="1 2">AD045</strain>
    </source>
</reference>
<gene>
    <name evidence="1" type="ORF">BGZ96_005202</name>
</gene>
<dbReference type="Proteomes" id="UP001194696">
    <property type="component" value="Unassembled WGS sequence"/>
</dbReference>
<name>A0ABQ7K5S5_9FUNG</name>
<sequence length="104" mass="10600">MNEAGFIAVPVCKGLEDSKVSRGSEMHKACWCPTWSDVCVKSGMCSAEAKEVYVQMIAGATAQPGFCDGVATSAAGRNRLCRVSSSSKVTGAGVVALAVAGALL</sequence>